<sequence length="318" mass="36345">MYRLAVYILPFLLLVVIRKYRERKWGKCLNKVKLDGKTVLITGANSGIGYEVAKELASRSAQVILACRTMEKANLTITKLQESLENTPDLIPMAIDLGSLESVKEFASLVRKSCSKIDIMINNAGVAYRRSDRLKTQDGFEIHFGVNHLGHFYLTLLLEDLVAKAKGRIVVVTSSLLEKGKVDLNAIKKFNFEQKVNLYANSKLANVYFAQELARRTKDKEISVYAVCPGWVYTGLFRHSFRWYHYFFAPVAFLFMRSPKQGAQTVIYCATEPTLDQESGLIYRDCMLYNSRIIFFDKLARDLWSESENMISSVIKNQ</sequence>
<keyword evidence="4" id="KW-1185">Reference proteome</keyword>
<proteinExistence type="inferred from homology"/>
<name>A0A6J2YIV7_SITOR</name>
<dbReference type="PANTHER" id="PTHR43157:SF31">
    <property type="entry name" value="PHOSPHATIDYLINOSITOL-GLYCAN BIOSYNTHESIS CLASS F PROTEIN"/>
    <property type="match status" value="1"/>
</dbReference>
<dbReference type="PRINTS" id="PR00081">
    <property type="entry name" value="GDHRDH"/>
</dbReference>
<dbReference type="AlphaFoldDB" id="A0A6J2YIV7"/>
<evidence type="ECO:0000256" key="2">
    <source>
        <dbReference type="RuleBase" id="RU000363"/>
    </source>
</evidence>
<evidence type="ECO:0000256" key="3">
    <source>
        <dbReference type="SAM" id="SignalP"/>
    </source>
</evidence>
<dbReference type="OrthoDB" id="191139at2759"/>
<dbReference type="Pfam" id="PF00106">
    <property type="entry name" value="adh_short"/>
    <property type="match status" value="1"/>
</dbReference>
<dbReference type="Proteomes" id="UP000504635">
    <property type="component" value="Unplaced"/>
</dbReference>
<accession>A0A6J2YIV7</accession>
<dbReference type="Gene3D" id="3.40.50.720">
    <property type="entry name" value="NAD(P)-binding Rossmann-like Domain"/>
    <property type="match status" value="1"/>
</dbReference>
<dbReference type="InterPro" id="IPR002347">
    <property type="entry name" value="SDR_fam"/>
</dbReference>
<feature type="signal peptide" evidence="3">
    <location>
        <begin position="1"/>
        <end position="19"/>
    </location>
</feature>
<evidence type="ECO:0000313" key="4">
    <source>
        <dbReference type="Proteomes" id="UP000504635"/>
    </source>
</evidence>
<organism evidence="4 5">
    <name type="scientific">Sitophilus oryzae</name>
    <name type="common">Rice weevil</name>
    <name type="synonym">Curculio oryzae</name>
    <dbReference type="NCBI Taxonomy" id="7048"/>
    <lineage>
        <taxon>Eukaryota</taxon>
        <taxon>Metazoa</taxon>
        <taxon>Ecdysozoa</taxon>
        <taxon>Arthropoda</taxon>
        <taxon>Hexapoda</taxon>
        <taxon>Insecta</taxon>
        <taxon>Pterygota</taxon>
        <taxon>Neoptera</taxon>
        <taxon>Endopterygota</taxon>
        <taxon>Coleoptera</taxon>
        <taxon>Polyphaga</taxon>
        <taxon>Cucujiformia</taxon>
        <taxon>Curculionidae</taxon>
        <taxon>Dryophthorinae</taxon>
        <taxon>Sitophilus</taxon>
    </lineage>
</organism>
<evidence type="ECO:0000256" key="1">
    <source>
        <dbReference type="ARBA" id="ARBA00023002"/>
    </source>
</evidence>
<dbReference type="PRINTS" id="PR00080">
    <property type="entry name" value="SDRFAMILY"/>
</dbReference>
<dbReference type="InterPro" id="IPR036291">
    <property type="entry name" value="NAD(P)-bd_dom_sf"/>
</dbReference>
<evidence type="ECO:0000313" key="5">
    <source>
        <dbReference type="RefSeq" id="XP_030762805.1"/>
    </source>
</evidence>
<keyword evidence="1" id="KW-0560">Oxidoreductase</keyword>
<dbReference type="GO" id="GO:0016491">
    <property type="term" value="F:oxidoreductase activity"/>
    <property type="evidence" value="ECO:0007669"/>
    <property type="project" value="UniProtKB-KW"/>
</dbReference>
<comment type="similarity">
    <text evidence="2">Belongs to the short-chain dehydrogenases/reductases (SDR) family.</text>
</comment>
<keyword evidence="3" id="KW-0732">Signal</keyword>
<dbReference type="GeneID" id="115887489"/>
<dbReference type="SUPFAM" id="SSF51735">
    <property type="entry name" value="NAD(P)-binding Rossmann-fold domains"/>
    <property type="match status" value="1"/>
</dbReference>
<dbReference type="KEGG" id="soy:115887489"/>
<gene>
    <name evidence="5" type="primary">LOC115887489</name>
</gene>
<reference evidence="5" key="1">
    <citation type="submission" date="2025-08" db="UniProtKB">
        <authorList>
            <consortium name="RefSeq"/>
        </authorList>
    </citation>
    <scope>IDENTIFICATION</scope>
    <source>
        <tissue evidence="5">Gonads</tissue>
    </source>
</reference>
<dbReference type="InParanoid" id="A0A6J2YIV7"/>
<feature type="chain" id="PRO_5026863552" evidence="3">
    <location>
        <begin position="20"/>
        <end position="318"/>
    </location>
</feature>
<dbReference type="RefSeq" id="XP_030762805.1">
    <property type="nucleotide sequence ID" value="XM_030906945.1"/>
</dbReference>
<dbReference type="PANTHER" id="PTHR43157">
    <property type="entry name" value="PHOSPHATIDYLINOSITOL-GLYCAN BIOSYNTHESIS CLASS F PROTEIN-RELATED"/>
    <property type="match status" value="1"/>
</dbReference>
<protein>
    <submittedName>
        <fullName evidence="5">Retinol dehydrogenase 11-like</fullName>
    </submittedName>
</protein>